<dbReference type="AlphaFoldDB" id="A0AA96GNA1"/>
<dbReference type="EMBL" id="CP116968">
    <property type="protein sequence ID" value="WNM63580.1"/>
    <property type="molecule type" value="Genomic_DNA"/>
</dbReference>
<reference evidence="1 2" key="1">
    <citation type="submission" date="2023-01" db="EMBL/GenBank/DDBJ databases">
        <title>Cultivation and genomic characterization of new, ubiquitous marine nitrite-oxidizing bacteria from the Nitrospirales.</title>
        <authorList>
            <person name="Mueller A.J."/>
            <person name="Daebeler A."/>
            <person name="Herbold C.W."/>
            <person name="Kirkegaard R.H."/>
            <person name="Daims H."/>
        </authorList>
    </citation>
    <scope>NUCLEOTIDE SEQUENCE [LARGE SCALE GENOMIC DNA]</scope>
    <source>
        <strain evidence="1 2">DK</strain>
    </source>
</reference>
<dbReference type="KEGG" id="nneo:PQG83_07450"/>
<sequence>MVQHQGQSYPALAAAKCHSGIVGEIQIDYGGIQADRSIREPDLAYVDRMSRDRRLEPTVVLREVFHDP</sequence>
<proteinExistence type="predicted"/>
<accession>A0AA96GNA1</accession>
<evidence type="ECO:0000313" key="1">
    <source>
        <dbReference type="EMBL" id="WNM63580.1"/>
    </source>
</evidence>
<evidence type="ECO:0000313" key="2">
    <source>
        <dbReference type="Proteomes" id="UP001302494"/>
    </source>
</evidence>
<name>A0AA96GNA1_9BACT</name>
<keyword evidence="2" id="KW-1185">Reference proteome</keyword>
<dbReference type="Proteomes" id="UP001302494">
    <property type="component" value="Chromosome"/>
</dbReference>
<organism evidence="1 2">
    <name type="scientific">Candidatus Nitrospira neomarina</name>
    <dbReference type="NCBI Taxonomy" id="3020899"/>
    <lineage>
        <taxon>Bacteria</taxon>
        <taxon>Pseudomonadati</taxon>
        <taxon>Nitrospirota</taxon>
        <taxon>Nitrospiria</taxon>
        <taxon>Nitrospirales</taxon>
        <taxon>Nitrospiraceae</taxon>
        <taxon>Nitrospira</taxon>
    </lineage>
</organism>
<dbReference type="RefSeq" id="WP_312748269.1">
    <property type="nucleotide sequence ID" value="NZ_CP116968.1"/>
</dbReference>
<gene>
    <name evidence="1" type="ORF">PQG83_07450</name>
</gene>
<protein>
    <submittedName>
        <fullName evidence="1">Uncharacterized protein</fullName>
    </submittedName>
</protein>